<keyword evidence="1" id="KW-0472">Membrane</keyword>
<evidence type="ECO:0000313" key="2">
    <source>
        <dbReference type="EMBL" id="ABZ07636.1"/>
    </source>
</evidence>
<protein>
    <submittedName>
        <fullName evidence="2">Uncharacterized protein</fullName>
    </submittedName>
</protein>
<sequence length="289" mass="31343">MLFQLLHFLPEVVQNQAKMDEHMLMEFQLLKSKIPKKVTCSFYIKPTPHNLKNYQFESCTILVKIITYTHILQVVNYPLFAIAGLIVLGFSFSFAYAHTTIEVGPYEIEVGWQDEPPVVGILNSIAIDVREPGDVEGISMGITNAFKNLQASVFSGGASKVLDINTDPRPGHYYAKIIPTKIGSLEIKLEGEINGIEINVVIPVEDVESTSVLDFPATSGSSSGQEVVALKNAVTSLQKDVSSIKSQVGGIDTSSGNFDVETAYNFGVFGASLGAAGVILAIIAMVKRK</sequence>
<keyword evidence="1" id="KW-0812">Transmembrane</keyword>
<organism evidence="2">
    <name type="scientific">uncultured marine crenarchaeote HF4000_ANIW137N13</name>
    <dbReference type="NCBI Taxonomy" id="455575"/>
    <lineage>
        <taxon>Archaea</taxon>
        <taxon>Nitrososphaerota</taxon>
        <taxon>Nitrososphaeria</taxon>
        <taxon>Nitrosopumilales</taxon>
        <taxon>environmental samples</taxon>
    </lineage>
</organism>
<accession>B3T4X6</accession>
<evidence type="ECO:0000256" key="1">
    <source>
        <dbReference type="SAM" id="Phobius"/>
    </source>
</evidence>
<proteinExistence type="predicted"/>
<reference evidence="2" key="1">
    <citation type="journal article" date="2008" name="ISME J.">
        <title>Genomic patterns of recombination, clonal divergence and environment in marine microbial populations.</title>
        <authorList>
            <person name="Konstantinidis K.T."/>
            <person name="Delong E.F."/>
        </authorList>
    </citation>
    <scope>NUCLEOTIDE SEQUENCE</scope>
</reference>
<name>B3T4X6_9ARCH</name>
<feature type="transmembrane region" description="Helical" evidence="1">
    <location>
        <begin position="74"/>
        <end position="97"/>
    </location>
</feature>
<gene>
    <name evidence="2" type="ORF">ALOHA_HF4000ANIW137N13ctg1g13</name>
</gene>
<dbReference type="AlphaFoldDB" id="B3T4X6"/>
<dbReference type="EMBL" id="EU016605">
    <property type="protein sequence ID" value="ABZ07636.1"/>
    <property type="molecule type" value="Genomic_DNA"/>
</dbReference>
<feature type="transmembrane region" description="Helical" evidence="1">
    <location>
        <begin position="263"/>
        <end position="286"/>
    </location>
</feature>
<keyword evidence="1" id="KW-1133">Transmembrane helix</keyword>